<sequence length="91" mass="9938">MTLPHRIEAAEGADRALDADIHESLGNVVDAATVQWHSADETPFYTASLDAALTLYIHKPDMVSSCPRKVCADALRQRCEILGKSSERATQ</sequence>
<proteinExistence type="predicted"/>
<dbReference type="EMBL" id="LR796135">
    <property type="protein sequence ID" value="CAB4120787.1"/>
    <property type="molecule type" value="Genomic_DNA"/>
</dbReference>
<protein>
    <submittedName>
        <fullName evidence="1">Uncharacterized protein</fullName>
    </submittedName>
</protein>
<reference evidence="1" key="1">
    <citation type="submission" date="2020-04" db="EMBL/GenBank/DDBJ databases">
        <authorList>
            <person name="Chiriac C."/>
            <person name="Salcher M."/>
            <person name="Ghai R."/>
            <person name="Kavagutti S V."/>
        </authorList>
    </citation>
    <scope>NUCLEOTIDE SEQUENCE</scope>
</reference>
<gene>
    <name evidence="1" type="ORF">UFOVP5_24</name>
</gene>
<evidence type="ECO:0000313" key="1">
    <source>
        <dbReference type="EMBL" id="CAB4120787.1"/>
    </source>
</evidence>
<organism evidence="1">
    <name type="scientific">uncultured Caudovirales phage</name>
    <dbReference type="NCBI Taxonomy" id="2100421"/>
    <lineage>
        <taxon>Viruses</taxon>
        <taxon>Duplodnaviria</taxon>
        <taxon>Heunggongvirae</taxon>
        <taxon>Uroviricota</taxon>
        <taxon>Caudoviricetes</taxon>
        <taxon>Peduoviridae</taxon>
        <taxon>Maltschvirus</taxon>
        <taxon>Maltschvirus maltsch</taxon>
    </lineage>
</organism>
<accession>A0A6J5KIX4</accession>
<name>A0A6J5KIX4_9CAUD</name>